<evidence type="ECO:0000256" key="1">
    <source>
        <dbReference type="PROSITE-ProRule" id="PRU00339"/>
    </source>
</evidence>
<dbReference type="OrthoDB" id="1938848at2"/>
<feature type="repeat" description="TPR" evidence="1">
    <location>
        <begin position="120"/>
        <end position="153"/>
    </location>
</feature>
<protein>
    <submittedName>
        <fullName evidence="3">Tetratricopeptide repeat protein</fullName>
    </submittedName>
</protein>
<name>A0A1E8F088_9CLOT</name>
<accession>A0A1E8F088</accession>
<dbReference type="Pfam" id="PF12895">
    <property type="entry name" value="ANAPC3"/>
    <property type="match status" value="1"/>
</dbReference>
<keyword evidence="1" id="KW-0802">TPR repeat</keyword>
<reference evidence="3 4" key="1">
    <citation type="submission" date="2016-06" db="EMBL/GenBank/DDBJ databases">
        <title>Genome sequence of Clostridium acetireducens DSM 10703.</title>
        <authorList>
            <person name="Poehlein A."/>
            <person name="Fluechter S."/>
            <person name="Duerre P."/>
            <person name="Daniel R."/>
        </authorList>
    </citation>
    <scope>NUCLEOTIDE SEQUENCE [LARGE SCALE GENOMIC DNA]</scope>
    <source>
        <strain evidence="3 4">DSM 10703</strain>
    </source>
</reference>
<dbReference type="PROSITE" id="PS50005">
    <property type="entry name" value="TPR"/>
    <property type="match status" value="1"/>
</dbReference>
<comment type="caution">
    <text evidence="3">The sequence shown here is derived from an EMBL/GenBank/DDBJ whole genome shotgun (WGS) entry which is preliminary data.</text>
</comment>
<dbReference type="RefSeq" id="WP_070109607.1">
    <property type="nucleotide sequence ID" value="NZ_LZFO01000007.1"/>
</dbReference>
<sequence length="401" mass="47323">MDKSSKIYSKALRAYNNGYIDKALDICEKSIGYNIKNSAAINLKGLLYYIKGDLITAQKLWKMNYNLNKDSIAKKYLEDTKNDEENFKLYLKAVKLIKNHKINEAIIILKECNKSDYNCVNINNYIAICYIKIGKYKEASKHLNKVLNIDKKNTMALNSYKALKSYGIKVYKPRKKYIIIIVFIIITIISVFVYRNLYAKKLSFNIGINKNKSINSNYKISKIKYKKPKKEIFPYQDIQKCIKNKDYNKIFDYISYWRNKDLSINDKYLLSQAEKIMEHEGVEYFYNLSTDYMNKGDFKKSTVFLLKAYEYGKNNYLYPHIVYTLGNCFQNIGNIESSLVYYEEYIKKFENGDYADIVLYNLSLIYSNINKNKSKEYAKRLIEKYPESMYNNSNIRAIVNN</sequence>
<gene>
    <name evidence="3" type="ORF">CLOACE_06430</name>
</gene>
<feature type="transmembrane region" description="Helical" evidence="2">
    <location>
        <begin position="177"/>
        <end position="194"/>
    </location>
</feature>
<dbReference type="InterPro" id="IPR011990">
    <property type="entry name" value="TPR-like_helical_dom_sf"/>
</dbReference>
<keyword evidence="2" id="KW-0812">Transmembrane</keyword>
<keyword evidence="4" id="KW-1185">Reference proteome</keyword>
<evidence type="ECO:0000313" key="3">
    <source>
        <dbReference type="EMBL" id="OFI06850.1"/>
    </source>
</evidence>
<dbReference type="STRING" id="1121290.CLAOCE_06430"/>
<dbReference type="EMBL" id="LZFO01000007">
    <property type="protein sequence ID" value="OFI06850.1"/>
    <property type="molecule type" value="Genomic_DNA"/>
</dbReference>
<keyword evidence="2" id="KW-0472">Membrane</keyword>
<dbReference type="Proteomes" id="UP000175744">
    <property type="component" value="Unassembled WGS sequence"/>
</dbReference>
<dbReference type="SMART" id="SM00028">
    <property type="entry name" value="TPR"/>
    <property type="match status" value="4"/>
</dbReference>
<evidence type="ECO:0000256" key="2">
    <source>
        <dbReference type="SAM" id="Phobius"/>
    </source>
</evidence>
<dbReference type="PATRIC" id="fig|1121290.3.peg.655"/>
<organism evidence="3 4">
    <name type="scientific">Clostridium acetireducens DSM 10703</name>
    <dbReference type="NCBI Taxonomy" id="1121290"/>
    <lineage>
        <taxon>Bacteria</taxon>
        <taxon>Bacillati</taxon>
        <taxon>Bacillota</taxon>
        <taxon>Clostridia</taxon>
        <taxon>Eubacteriales</taxon>
        <taxon>Clostridiaceae</taxon>
        <taxon>Clostridium</taxon>
    </lineage>
</organism>
<dbReference type="Gene3D" id="1.25.40.10">
    <property type="entry name" value="Tetratricopeptide repeat domain"/>
    <property type="match status" value="3"/>
</dbReference>
<dbReference type="AlphaFoldDB" id="A0A1E8F088"/>
<proteinExistence type="predicted"/>
<dbReference type="InterPro" id="IPR019734">
    <property type="entry name" value="TPR_rpt"/>
</dbReference>
<keyword evidence="2" id="KW-1133">Transmembrane helix</keyword>
<dbReference type="SUPFAM" id="SSF48452">
    <property type="entry name" value="TPR-like"/>
    <property type="match status" value="1"/>
</dbReference>
<dbReference type="Pfam" id="PF13174">
    <property type="entry name" value="TPR_6"/>
    <property type="match status" value="1"/>
</dbReference>
<evidence type="ECO:0000313" key="4">
    <source>
        <dbReference type="Proteomes" id="UP000175744"/>
    </source>
</evidence>